<dbReference type="EMBL" id="MU150255">
    <property type="protein sequence ID" value="KAF9464248.1"/>
    <property type="molecule type" value="Genomic_DNA"/>
</dbReference>
<keyword evidence="10" id="KW-0472">Membrane</keyword>
<evidence type="ECO:0000256" key="5">
    <source>
        <dbReference type="ARBA" id="ARBA00023157"/>
    </source>
</evidence>
<dbReference type="InterPro" id="IPR012341">
    <property type="entry name" value="6hp_glycosidase-like_sf"/>
</dbReference>
<comment type="caution">
    <text evidence="11">The sequence shown here is derived from an EMBL/GenBank/DDBJ whole genome shotgun (WGS) entry which is preliminary data.</text>
</comment>
<evidence type="ECO:0000256" key="1">
    <source>
        <dbReference type="ARBA" id="ARBA00001913"/>
    </source>
</evidence>
<organism evidence="11 12">
    <name type="scientific">Collybia nuda</name>
    <dbReference type="NCBI Taxonomy" id="64659"/>
    <lineage>
        <taxon>Eukaryota</taxon>
        <taxon>Fungi</taxon>
        <taxon>Dikarya</taxon>
        <taxon>Basidiomycota</taxon>
        <taxon>Agaricomycotina</taxon>
        <taxon>Agaricomycetes</taxon>
        <taxon>Agaricomycetidae</taxon>
        <taxon>Agaricales</taxon>
        <taxon>Tricholomatineae</taxon>
        <taxon>Clitocybaceae</taxon>
        <taxon>Collybia</taxon>
    </lineage>
</organism>
<dbReference type="GO" id="GO:0005975">
    <property type="term" value="P:carbohydrate metabolic process"/>
    <property type="evidence" value="ECO:0007669"/>
    <property type="project" value="InterPro"/>
</dbReference>
<dbReference type="GO" id="GO:0005509">
    <property type="term" value="F:calcium ion binding"/>
    <property type="evidence" value="ECO:0007669"/>
    <property type="project" value="InterPro"/>
</dbReference>
<keyword evidence="5 7" id="KW-1015">Disulfide bond</keyword>
<dbReference type="InterPro" id="IPR036026">
    <property type="entry name" value="Seven-hairpin_glycosidases"/>
</dbReference>
<accession>A0A9P5Y8J3</accession>
<proteinExistence type="inferred from homology"/>
<dbReference type="OrthoDB" id="8118055at2759"/>
<keyword evidence="6" id="KW-0479">Metal-binding</keyword>
<evidence type="ECO:0000256" key="7">
    <source>
        <dbReference type="PIRSR" id="PIRSR601382-3"/>
    </source>
</evidence>
<sequence length="588" mass="65874">MAPRMLPIHIPPTVSPKPSSWSAFGRPQARWLFLICVLTSLALYWLWSPYYGPLEPGSINIPLPWKSEPVVSLEVPLPSPVPEYPPPPPPKPQVSWEKRKEEVRDAFVHALSGYMQHAFPYDELLPLNGGKTNNFNGWSVTLIDALDTMWMMGLKEEFYDAVGVVAAQNFTVNTGGSPYAPFFETTIRYLGGLLSAYALSKEPVLLSRADDLGRALLPAFNATPSGLPGYAVNTQNGEITYGWMGDSVLLAEAASCQLEYKYLAKLTGRAEYYEKAETVMEVLYNADPPDGLFAVTWSPGGQPYSAHMSVGASADSGYEYLLKQWLLNGDTKAHDQYLKSIDGILKNLFFVSPTRGLLYVTDTHMGYPTHNLEHLSCFLAGLLALGTHTLHLPAHVAERHQWAAEGLAYTCYISYVDQGSGVGPDGLLMEEGKKWVDELELWEMTGREGGVPPGLKEGGPKAKGERDYTNSSQNYLLRPETVESLFILWKTTGDAKWRERGYEIFKAIMRVSKTHFGFASISAVDRIIPPKSNEMPSYFLAETLKYLYLLFEEGNSYPLEKWVFNTEAHPLPIFTWNKWEKELYNITY</sequence>
<feature type="disulfide bond" evidence="7">
    <location>
        <begin position="377"/>
        <end position="411"/>
    </location>
</feature>
<dbReference type="InterPro" id="IPR050749">
    <property type="entry name" value="Glycosyl_Hydrolase_47"/>
</dbReference>
<feature type="binding site" evidence="6">
    <location>
        <position position="566"/>
    </location>
    <ligand>
        <name>Ca(2+)</name>
        <dbReference type="ChEBI" id="CHEBI:29108"/>
    </ligand>
</feature>
<dbReference type="GO" id="GO:0005783">
    <property type="term" value="C:endoplasmic reticulum"/>
    <property type="evidence" value="ECO:0007669"/>
    <property type="project" value="TreeGrafter"/>
</dbReference>
<comment type="similarity">
    <text evidence="3 8">Belongs to the glycosyl hydrolase 47 family.</text>
</comment>
<reference evidence="11" key="1">
    <citation type="submission" date="2020-11" db="EMBL/GenBank/DDBJ databases">
        <authorList>
            <consortium name="DOE Joint Genome Institute"/>
            <person name="Ahrendt S."/>
            <person name="Riley R."/>
            <person name="Andreopoulos W."/>
            <person name="Labutti K."/>
            <person name="Pangilinan J."/>
            <person name="Ruiz-Duenas F.J."/>
            <person name="Barrasa J.M."/>
            <person name="Sanchez-Garcia M."/>
            <person name="Camarero S."/>
            <person name="Miyauchi S."/>
            <person name="Serrano A."/>
            <person name="Linde D."/>
            <person name="Babiker R."/>
            <person name="Drula E."/>
            <person name="Ayuso-Fernandez I."/>
            <person name="Pacheco R."/>
            <person name="Padilla G."/>
            <person name="Ferreira P."/>
            <person name="Barriuso J."/>
            <person name="Kellner H."/>
            <person name="Castanera R."/>
            <person name="Alfaro M."/>
            <person name="Ramirez L."/>
            <person name="Pisabarro A.G."/>
            <person name="Kuo A."/>
            <person name="Tritt A."/>
            <person name="Lipzen A."/>
            <person name="He G."/>
            <person name="Yan M."/>
            <person name="Ng V."/>
            <person name="Cullen D."/>
            <person name="Martin F."/>
            <person name="Rosso M.-N."/>
            <person name="Henrissat B."/>
            <person name="Hibbett D."/>
            <person name="Martinez A.T."/>
            <person name="Grigoriev I.V."/>
        </authorList>
    </citation>
    <scope>NUCLEOTIDE SEQUENCE</scope>
    <source>
        <strain evidence="11">CBS 247.69</strain>
    </source>
</reference>
<protein>
    <recommendedName>
        <fullName evidence="8">alpha-1,2-Mannosidase</fullName>
        <ecNumber evidence="8">3.2.1.-</ecNumber>
    </recommendedName>
</protein>
<keyword evidence="8" id="KW-0326">Glycosidase</keyword>
<dbReference type="AlphaFoldDB" id="A0A9P5Y8J3"/>
<evidence type="ECO:0000256" key="2">
    <source>
        <dbReference type="ARBA" id="ARBA00004922"/>
    </source>
</evidence>
<comment type="cofactor">
    <cofactor evidence="1 6">
        <name>Ca(2+)</name>
        <dbReference type="ChEBI" id="CHEBI:29108"/>
    </cofactor>
</comment>
<feature type="transmembrane region" description="Helical" evidence="10">
    <location>
        <begin position="29"/>
        <end position="47"/>
    </location>
</feature>
<dbReference type="PRINTS" id="PR00747">
    <property type="entry name" value="GLYHDRLASE47"/>
</dbReference>
<evidence type="ECO:0000256" key="3">
    <source>
        <dbReference type="ARBA" id="ARBA00007658"/>
    </source>
</evidence>
<keyword evidence="4 8" id="KW-0378">Hydrolase</keyword>
<dbReference type="Proteomes" id="UP000807353">
    <property type="component" value="Unassembled WGS sequence"/>
</dbReference>
<feature type="compositionally biased region" description="Basic and acidic residues" evidence="9">
    <location>
        <begin position="458"/>
        <end position="468"/>
    </location>
</feature>
<dbReference type="PANTHER" id="PTHR11742">
    <property type="entry name" value="MANNOSYL-OLIGOSACCHARIDE ALPHA-1,2-MANNOSIDASE-RELATED"/>
    <property type="match status" value="1"/>
</dbReference>
<evidence type="ECO:0000313" key="12">
    <source>
        <dbReference type="Proteomes" id="UP000807353"/>
    </source>
</evidence>
<gene>
    <name evidence="11" type="ORF">BDZ94DRAFT_1354811</name>
</gene>
<evidence type="ECO:0000256" key="9">
    <source>
        <dbReference type="SAM" id="MobiDB-lite"/>
    </source>
</evidence>
<evidence type="ECO:0000256" key="10">
    <source>
        <dbReference type="SAM" id="Phobius"/>
    </source>
</evidence>
<comment type="pathway">
    <text evidence="2">Protein modification; protein glycosylation.</text>
</comment>
<feature type="region of interest" description="Disordered" evidence="9">
    <location>
        <begin position="450"/>
        <end position="470"/>
    </location>
</feature>
<dbReference type="GO" id="GO:0004571">
    <property type="term" value="F:mannosyl-oligosaccharide 1,2-alpha-mannosidase activity"/>
    <property type="evidence" value="ECO:0007669"/>
    <property type="project" value="InterPro"/>
</dbReference>
<dbReference type="Pfam" id="PF01532">
    <property type="entry name" value="Glyco_hydro_47"/>
    <property type="match status" value="1"/>
</dbReference>
<keyword evidence="10" id="KW-1133">Transmembrane helix</keyword>
<keyword evidence="6" id="KW-0106">Calcium</keyword>
<name>A0A9P5Y8J3_9AGAR</name>
<evidence type="ECO:0000256" key="6">
    <source>
        <dbReference type="PIRSR" id="PIRSR601382-2"/>
    </source>
</evidence>
<dbReference type="SUPFAM" id="SSF48225">
    <property type="entry name" value="Seven-hairpin glycosidases"/>
    <property type="match status" value="1"/>
</dbReference>
<dbReference type="EC" id="3.2.1.-" evidence="8"/>
<keyword evidence="12" id="KW-1185">Reference proteome</keyword>
<dbReference type="Gene3D" id="1.50.10.10">
    <property type="match status" value="1"/>
</dbReference>
<dbReference type="InterPro" id="IPR001382">
    <property type="entry name" value="Glyco_hydro_47"/>
</dbReference>
<evidence type="ECO:0000256" key="4">
    <source>
        <dbReference type="ARBA" id="ARBA00022801"/>
    </source>
</evidence>
<dbReference type="GO" id="GO:0036503">
    <property type="term" value="P:ERAD pathway"/>
    <property type="evidence" value="ECO:0007669"/>
    <property type="project" value="UniProtKB-ARBA"/>
</dbReference>
<dbReference type="GO" id="GO:0016020">
    <property type="term" value="C:membrane"/>
    <property type="evidence" value="ECO:0007669"/>
    <property type="project" value="InterPro"/>
</dbReference>
<evidence type="ECO:0000256" key="8">
    <source>
        <dbReference type="RuleBase" id="RU361193"/>
    </source>
</evidence>
<keyword evidence="10" id="KW-0812">Transmembrane</keyword>
<evidence type="ECO:0000313" key="11">
    <source>
        <dbReference type="EMBL" id="KAF9464248.1"/>
    </source>
</evidence>